<evidence type="ECO:0000256" key="3">
    <source>
        <dbReference type="SAM" id="Phobius"/>
    </source>
</evidence>
<dbReference type="InterPro" id="IPR002347">
    <property type="entry name" value="SDR_fam"/>
</dbReference>
<keyword evidence="2" id="KW-0560">Oxidoreductase</keyword>
<evidence type="ECO:0000313" key="4">
    <source>
        <dbReference type="EMBL" id="CAI2375819.1"/>
    </source>
</evidence>
<dbReference type="PANTHER" id="PTHR43899:SF13">
    <property type="entry name" value="RH59310P"/>
    <property type="match status" value="1"/>
</dbReference>
<evidence type="ECO:0000313" key="5">
    <source>
        <dbReference type="Proteomes" id="UP001295684"/>
    </source>
</evidence>
<organism evidence="4 5">
    <name type="scientific">Euplotes crassus</name>
    <dbReference type="NCBI Taxonomy" id="5936"/>
    <lineage>
        <taxon>Eukaryota</taxon>
        <taxon>Sar</taxon>
        <taxon>Alveolata</taxon>
        <taxon>Ciliophora</taxon>
        <taxon>Intramacronucleata</taxon>
        <taxon>Spirotrichea</taxon>
        <taxon>Hypotrichia</taxon>
        <taxon>Euplotida</taxon>
        <taxon>Euplotidae</taxon>
        <taxon>Moneuplotes</taxon>
    </lineage>
</organism>
<evidence type="ECO:0000256" key="1">
    <source>
        <dbReference type="ARBA" id="ARBA00006484"/>
    </source>
</evidence>
<feature type="transmembrane region" description="Helical" evidence="3">
    <location>
        <begin position="12"/>
        <end position="33"/>
    </location>
</feature>
<sequence>MLDFIWGLIYNPFWLFAYIFGILSVGQIAFEVAKMINREFLRTPLNLPERYGKGSWALITGSTSEMGFEFCRQLAKQGFNIVFISTRLEVLQDSAHKLEIEYPQVKTKIIEHDFAKKNTVDDYKQLKKDLNGIDISIIVNNAEIVTSKYFKDITPQESLDMVNVNCTSCTMLVHQFINDLLKREKRSAIINVGSLAGYAPTGFQGCYSGTQRMLKFFTYGLHDNYNNKIDVLGLNPGTLKTKESQETSCYCITTPDVTVRNGLRDLGYEIETTGFYAHTIKGGLISIFSRYATPIFDAVSKNCMEKKALEQFRKDHLAKKQS</sequence>
<protein>
    <submittedName>
        <fullName evidence="4">Uncharacterized protein</fullName>
    </submittedName>
</protein>
<reference evidence="4" key="1">
    <citation type="submission" date="2023-07" db="EMBL/GenBank/DDBJ databases">
        <authorList>
            <consortium name="AG Swart"/>
            <person name="Singh M."/>
            <person name="Singh A."/>
            <person name="Seah K."/>
            <person name="Emmerich C."/>
        </authorList>
    </citation>
    <scope>NUCLEOTIDE SEQUENCE</scope>
    <source>
        <strain evidence="4">DP1</strain>
    </source>
</reference>
<dbReference type="Gene3D" id="3.40.50.720">
    <property type="entry name" value="NAD(P)-binding Rossmann-like Domain"/>
    <property type="match status" value="1"/>
</dbReference>
<dbReference type="Proteomes" id="UP001295684">
    <property type="component" value="Unassembled WGS sequence"/>
</dbReference>
<proteinExistence type="inferred from homology"/>
<dbReference type="GO" id="GO:0016491">
    <property type="term" value="F:oxidoreductase activity"/>
    <property type="evidence" value="ECO:0007669"/>
    <property type="project" value="UniProtKB-KW"/>
</dbReference>
<dbReference type="EMBL" id="CAMPGE010017326">
    <property type="protein sequence ID" value="CAI2375819.1"/>
    <property type="molecule type" value="Genomic_DNA"/>
</dbReference>
<dbReference type="PRINTS" id="PR00081">
    <property type="entry name" value="GDHRDH"/>
</dbReference>
<dbReference type="InterPro" id="IPR051019">
    <property type="entry name" value="VLCFA-Steroid_DH"/>
</dbReference>
<keyword evidence="5" id="KW-1185">Reference proteome</keyword>
<comment type="caution">
    <text evidence="4">The sequence shown here is derived from an EMBL/GenBank/DDBJ whole genome shotgun (WGS) entry which is preliminary data.</text>
</comment>
<comment type="similarity">
    <text evidence="1">Belongs to the short-chain dehydrogenases/reductases (SDR) family.</text>
</comment>
<dbReference type="PIRSF" id="PIRSF000126">
    <property type="entry name" value="11-beta-HSD1"/>
    <property type="match status" value="1"/>
</dbReference>
<keyword evidence="3" id="KW-0472">Membrane</keyword>
<dbReference type="InterPro" id="IPR036291">
    <property type="entry name" value="NAD(P)-bd_dom_sf"/>
</dbReference>
<keyword evidence="3" id="KW-1133">Transmembrane helix</keyword>
<dbReference type="SUPFAM" id="SSF51735">
    <property type="entry name" value="NAD(P)-binding Rossmann-fold domains"/>
    <property type="match status" value="1"/>
</dbReference>
<accession>A0AAD1XNL2</accession>
<gene>
    <name evidence="4" type="ORF">ECRASSUSDP1_LOCUS17184</name>
</gene>
<dbReference type="Pfam" id="PF00106">
    <property type="entry name" value="adh_short"/>
    <property type="match status" value="1"/>
</dbReference>
<dbReference type="AlphaFoldDB" id="A0AAD1XNL2"/>
<evidence type="ECO:0000256" key="2">
    <source>
        <dbReference type="ARBA" id="ARBA00023002"/>
    </source>
</evidence>
<name>A0AAD1XNL2_EUPCR</name>
<dbReference type="PANTHER" id="PTHR43899">
    <property type="entry name" value="RH59310P"/>
    <property type="match status" value="1"/>
</dbReference>
<keyword evidence="3" id="KW-0812">Transmembrane</keyword>